<proteinExistence type="predicted"/>
<evidence type="ECO:0000313" key="1">
    <source>
        <dbReference type="EMBL" id="QRD07665.1"/>
    </source>
</evidence>
<accession>A0A7U2NRA0</accession>
<keyword evidence="2" id="KW-1185">Reference proteome</keyword>
<protein>
    <submittedName>
        <fullName evidence="1">Uncharacterized protein</fullName>
    </submittedName>
</protein>
<dbReference type="Proteomes" id="UP000663193">
    <property type="component" value="Chromosome 23"/>
</dbReference>
<dbReference type="AlphaFoldDB" id="A0A7U2NRA0"/>
<dbReference type="EMBL" id="CP069045">
    <property type="protein sequence ID" value="QRD07665.1"/>
    <property type="molecule type" value="Genomic_DNA"/>
</dbReference>
<reference evidence="2" key="1">
    <citation type="journal article" date="2021" name="BMC Genomics">
        <title>Chromosome-level genome assembly and manually-curated proteome of model necrotroph Parastagonospora nodorum Sn15 reveals a genome-wide trove of candidate effector homologs, and redundancy of virulence-related functions within an accessory chromosome.</title>
        <authorList>
            <person name="Bertazzoni S."/>
            <person name="Jones D.A.B."/>
            <person name="Phan H.T."/>
            <person name="Tan K.-C."/>
            <person name="Hane J.K."/>
        </authorList>
    </citation>
    <scope>NUCLEOTIDE SEQUENCE [LARGE SCALE GENOMIC DNA]</scope>
    <source>
        <strain evidence="2">SN15 / ATCC MYA-4574 / FGSC 10173)</strain>
    </source>
</reference>
<name>A0A7U2NRA0_PHANO</name>
<organism evidence="1 2">
    <name type="scientific">Phaeosphaeria nodorum (strain SN15 / ATCC MYA-4574 / FGSC 10173)</name>
    <name type="common">Glume blotch fungus</name>
    <name type="synonym">Parastagonospora nodorum</name>
    <dbReference type="NCBI Taxonomy" id="321614"/>
    <lineage>
        <taxon>Eukaryota</taxon>
        <taxon>Fungi</taxon>
        <taxon>Dikarya</taxon>
        <taxon>Ascomycota</taxon>
        <taxon>Pezizomycotina</taxon>
        <taxon>Dothideomycetes</taxon>
        <taxon>Pleosporomycetidae</taxon>
        <taxon>Pleosporales</taxon>
        <taxon>Pleosporineae</taxon>
        <taxon>Phaeosphaeriaceae</taxon>
        <taxon>Parastagonospora</taxon>
    </lineage>
</organism>
<gene>
    <name evidence="1" type="ORF">JI435_163490</name>
</gene>
<evidence type="ECO:0000313" key="2">
    <source>
        <dbReference type="Proteomes" id="UP000663193"/>
    </source>
</evidence>
<feature type="non-terminal residue" evidence="1">
    <location>
        <position position="1"/>
    </location>
</feature>
<dbReference type="VEuPathDB" id="FungiDB:JI435_163490"/>
<sequence>ICLSDNSSIITLMCVQIRGASLTIVGSINGDDDQIRGAHCLSRRPHPSLRSLQEALRHSGPGDSR</sequence>